<gene>
    <name evidence="1" type="ORF">HV178_00700</name>
</gene>
<name>A0AAP9QHA3_CITFR</name>
<accession>A0AAP9QHA3</accession>
<proteinExistence type="predicted"/>
<sequence>MAAVDYGVENLASLKKAGYKIDELNDAEKAKLIYLTHHLGLSDAKRFINNKITEGGAKELLIAQVGEESAISKAHQNGGYMKAHRKWPMDYIDNNINVGTYFCPKLVNSQKVKTYGLESIMNKIQEIEK</sequence>
<dbReference type="EMBL" id="CP056573">
    <property type="protein sequence ID" value="QLV32986.1"/>
    <property type="molecule type" value="Genomic_DNA"/>
</dbReference>
<protein>
    <submittedName>
        <fullName evidence="1">Uncharacterized protein</fullName>
    </submittedName>
</protein>
<dbReference type="RefSeq" id="WP_072143994.1">
    <property type="nucleotide sequence ID" value="NZ_JBLEYM010000001.1"/>
</dbReference>
<evidence type="ECO:0000313" key="1">
    <source>
        <dbReference type="EMBL" id="QLV32986.1"/>
    </source>
</evidence>
<organism evidence="1 2">
    <name type="scientific">Citrobacter freundii</name>
    <dbReference type="NCBI Taxonomy" id="546"/>
    <lineage>
        <taxon>Bacteria</taxon>
        <taxon>Pseudomonadati</taxon>
        <taxon>Pseudomonadota</taxon>
        <taxon>Gammaproteobacteria</taxon>
        <taxon>Enterobacterales</taxon>
        <taxon>Enterobacteriaceae</taxon>
        <taxon>Citrobacter</taxon>
        <taxon>Citrobacter freundii complex</taxon>
    </lineage>
</organism>
<evidence type="ECO:0000313" key="2">
    <source>
        <dbReference type="Proteomes" id="UP000512222"/>
    </source>
</evidence>
<reference evidence="2" key="1">
    <citation type="submission" date="2020-06" db="EMBL/GenBank/DDBJ databases">
        <title>REHAB project genomes.</title>
        <authorList>
            <person name="Shaw L.P."/>
        </authorList>
    </citation>
    <scope>NUCLEOTIDE SEQUENCE [LARGE SCALE GENOMIC DNA]</scope>
    <source>
        <strain evidence="2">RHBSTW-00370</strain>
    </source>
</reference>
<dbReference type="Gene3D" id="1.10.530.10">
    <property type="match status" value="1"/>
</dbReference>
<dbReference type="AlphaFoldDB" id="A0AAP9QHA3"/>
<dbReference type="Proteomes" id="UP000512222">
    <property type="component" value="Chromosome"/>
</dbReference>